<organism evidence="1 2">
    <name type="scientific">Brassica cretica</name>
    <name type="common">Mustard</name>
    <dbReference type="NCBI Taxonomy" id="69181"/>
    <lineage>
        <taxon>Eukaryota</taxon>
        <taxon>Viridiplantae</taxon>
        <taxon>Streptophyta</taxon>
        <taxon>Embryophyta</taxon>
        <taxon>Tracheophyta</taxon>
        <taxon>Spermatophyta</taxon>
        <taxon>Magnoliopsida</taxon>
        <taxon>eudicotyledons</taxon>
        <taxon>Gunneridae</taxon>
        <taxon>Pentapetalae</taxon>
        <taxon>rosids</taxon>
        <taxon>malvids</taxon>
        <taxon>Brassicales</taxon>
        <taxon>Brassicaceae</taxon>
        <taxon>Brassiceae</taxon>
        <taxon>Brassica</taxon>
    </lineage>
</organism>
<protein>
    <recommendedName>
        <fullName evidence="3">Retrotransposon gag domain-containing protein</fullName>
    </recommendedName>
</protein>
<comment type="caution">
    <text evidence="1">The sequence shown here is derived from an EMBL/GenBank/DDBJ whole genome shotgun (WGS) entry which is preliminary data.</text>
</comment>
<accession>A0A8S9N3P2</accession>
<gene>
    <name evidence="1" type="ORF">F2Q69_00051965</name>
</gene>
<sequence length="874" mass="100333">MSFVEIPVFEGFALHQWIDWMEKKFARIRIPDSWKLNLAKSLIEGEAKTYLNQTWLDLGSWDSLKAALLFWFGDEDHPARLVLLEKTCDYDKRFDLIDRRFDQITPFLTGMETNQRSSKAKGTAMVGDDPEKFVLSQKVASTDAEDLIQEAVSVCANESIDPTSIHDLDSEAKISGVTDSIVAEESSKEEKLNEDLKNLVTTLSFSCTEAFMRADHIDQPQISLSNLKPDHREKILEEFGEPVVIKVQQQVVYEVMTPIVDEFQSEMAVNVAQSTCLKTRQCARQVIDVLPTKTETMHMKMEKDKLSKSWKFKFKYGDVIERKTISTEDLIQEENPQEESDSHMVNEADRKAGVMSQKVSFPALEQQSCLRSGITATCMEKAGLFLKEVKNCSPLDGTLNDEFNSRKGFVAETEVVQEPYSPCMEETEEKSISKTSEMPHNWTVVLKPANVDASFEESDDRISFILQPSSFTNLVSTAASNQMLFGFMTVTTDAENVKQSQGWTGLLQAAYCVQQGVIHPRRWKSEHQQRKFYKTWKFKYKSRILQEISLQEEASPRLLAFKEIGRIQENWHPTEHESADKLHTTPGVSMFAINAAARAFQNRDCVALWITKATRVLSAQGQRWSAAHLVTLQREKSGGSKKERLKFTQQRNYKLRVDRTPSQHRILGCGNVGTEYKFLTDRTPAISSSLWKISFYGWHFWKKKTLEKAGKKQWWLPFVIDQFKQGLTTWLGFPLVRGHWLIQHGLLCFWEDSRMGVLQSKEVTRLEMEDAGNTRLDKDKIQLQATKILLQRQVYVDHAAVSTRKSRPFSVWHRWRSKDCIHGGSETVDLQYHGKQQEKSQQVRTKVSDHYETCGELKHIFLPMKKLQAGVQLT</sequence>
<reference evidence="1" key="1">
    <citation type="submission" date="2019-12" db="EMBL/GenBank/DDBJ databases">
        <title>Genome sequencing and annotation of Brassica cretica.</title>
        <authorList>
            <person name="Studholme D.J."/>
            <person name="Sarris P."/>
        </authorList>
    </citation>
    <scope>NUCLEOTIDE SEQUENCE</scope>
    <source>
        <strain evidence="1">PFS-109/04</strain>
        <tissue evidence="1">Leaf</tissue>
    </source>
</reference>
<dbReference type="AlphaFoldDB" id="A0A8S9N3P2"/>
<evidence type="ECO:0000313" key="2">
    <source>
        <dbReference type="Proteomes" id="UP000712600"/>
    </source>
</evidence>
<proteinExistence type="predicted"/>
<name>A0A8S9N3P2_BRACR</name>
<dbReference type="EMBL" id="QGKX02002183">
    <property type="protein sequence ID" value="KAF3489893.1"/>
    <property type="molecule type" value="Genomic_DNA"/>
</dbReference>
<evidence type="ECO:0008006" key="3">
    <source>
        <dbReference type="Google" id="ProtNLM"/>
    </source>
</evidence>
<dbReference type="Proteomes" id="UP000712600">
    <property type="component" value="Unassembled WGS sequence"/>
</dbReference>
<evidence type="ECO:0000313" key="1">
    <source>
        <dbReference type="EMBL" id="KAF3489893.1"/>
    </source>
</evidence>